<evidence type="ECO:0000313" key="3">
    <source>
        <dbReference type="Proteomes" id="UP000807504"/>
    </source>
</evidence>
<keyword evidence="2" id="KW-0645">Protease</keyword>
<dbReference type="Pfam" id="PF16188">
    <property type="entry name" value="Peptidase_M24_C"/>
    <property type="match status" value="1"/>
</dbReference>
<comment type="caution">
    <text evidence="2">The sequence shown here is derived from an EMBL/GenBank/DDBJ whole genome shotgun (WGS) entry which is preliminary data.</text>
</comment>
<keyword evidence="2" id="KW-0031">Aminopeptidase</keyword>
<protein>
    <submittedName>
        <fullName evidence="2">Xaa-Pro aminopeptidase 1 like protein</fullName>
    </submittedName>
</protein>
<keyword evidence="2" id="KW-0378">Hydrolase</keyword>
<sequence length="125" mass="14293">MLLSEEWGALASVSASKHLPVDGTSCFNDMKFYTFEPVSFVPFEPKLIDLNLLSVKQKEFLNRFNVKARNTVGIELQKQGRERGLRWLLSRTEHIPVNDCRNHSPGGIEPCHFMILCLVASLVFW</sequence>
<dbReference type="Proteomes" id="UP000807504">
    <property type="component" value="Unassembled WGS sequence"/>
</dbReference>
<evidence type="ECO:0000259" key="1">
    <source>
        <dbReference type="Pfam" id="PF16188"/>
    </source>
</evidence>
<dbReference type="EMBL" id="JABXBU010000002">
    <property type="protein sequence ID" value="KAF8795388.1"/>
    <property type="molecule type" value="Genomic_DNA"/>
</dbReference>
<dbReference type="AlphaFoldDB" id="A0A8T0FYW0"/>
<keyword evidence="3" id="KW-1185">Reference proteome</keyword>
<reference evidence="2" key="2">
    <citation type="submission" date="2020-06" db="EMBL/GenBank/DDBJ databases">
        <authorList>
            <person name="Sheffer M."/>
        </authorList>
    </citation>
    <scope>NUCLEOTIDE SEQUENCE</scope>
</reference>
<dbReference type="Gene3D" id="3.90.230.10">
    <property type="entry name" value="Creatinase/methionine aminopeptidase superfamily"/>
    <property type="match status" value="1"/>
</dbReference>
<dbReference type="InterPro" id="IPR050422">
    <property type="entry name" value="X-Pro_aminopeptidase_P"/>
</dbReference>
<accession>A0A8T0FYW0</accession>
<dbReference type="InterPro" id="IPR032416">
    <property type="entry name" value="Peptidase_M24_C"/>
</dbReference>
<dbReference type="GO" id="GO:0004177">
    <property type="term" value="F:aminopeptidase activity"/>
    <property type="evidence" value="ECO:0007669"/>
    <property type="project" value="UniProtKB-KW"/>
</dbReference>
<proteinExistence type="predicted"/>
<reference evidence="2" key="1">
    <citation type="journal article" date="2020" name="bioRxiv">
        <title>Chromosome-level reference genome of the European wasp spider Argiope bruennichi: a resource for studies on range expansion and evolutionary adaptation.</title>
        <authorList>
            <person name="Sheffer M.M."/>
            <person name="Hoppe A."/>
            <person name="Krehenwinkel H."/>
            <person name="Uhl G."/>
            <person name="Kuss A.W."/>
            <person name="Jensen L."/>
            <person name="Jensen C."/>
            <person name="Gillespie R.G."/>
            <person name="Hoff K.J."/>
            <person name="Prost S."/>
        </authorList>
    </citation>
    <scope>NUCLEOTIDE SEQUENCE</scope>
</reference>
<gene>
    <name evidence="2" type="ORF">HNY73_003241</name>
</gene>
<name>A0A8T0FYW0_ARGBR</name>
<feature type="domain" description="Peptidase M24 C-terminal" evidence="1">
    <location>
        <begin position="31"/>
        <end position="95"/>
    </location>
</feature>
<dbReference type="PANTHER" id="PTHR43763">
    <property type="entry name" value="XAA-PRO AMINOPEPTIDASE 1"/>
    <property type="match status" value="1"/>
</dbReference>
<organism evidence="2 3">
    <name type="scientific">Argiope bruennichi</name>
    <name type="common">Wasp spider</name>
    <name type="synonym">Aranea bruennichi</name>
    <dbReference type="NCBI Taxonomy" id="94029"/>
    <lineage>
        <taxon>Eukaryota</taxon>
        <taxon>Metazoa</taxon>
        <taxon>Ecdysozoa</taxon>
        <taxon>Arthropoda</taxon>
        <taxon>Chelicerata</taxon>
        <taxon>Arachnida</taxon>
        <taxon>Araneae</taxon>
        <taxon>Araneomorphae</taxon>
        <taxon>Entelegynae</taxon>
        <taxon>Araneoidea</taxon>
        <taxon>Araneidae</taxon>
        <taxon>Argiope</taxon>
    </lineage>
</organism>
<dbReference type="PANTHER" id="PTHR43763:SF6">
    <property type="entry name" value="XAA-PRO AMINOPEPTIDASE 1"/>
    <property type="match status" value="1"/>
</dbReference>
<dbReference type="InterPro" id="IPR036005">
    <property type="entry name" value="Creatinase/aminopeptidase-like"/>
</dbReference>
<evidence type="ECO:0000313" key="2">
    <source>
        <dbReference type="EMBL" id="KAF8795388.1"/>
    </source>
</evidence>